<dbReference type="WBParaSite" id="SPAL_0001732800.1">
    <property type="protein sequence ID" value="SPAL_0001732800.1"/>
    <property type="gene ID" value="SPAL_0001732800"/>
</dbReference>
<dbReference type="PANTHER" id="PTHR21818:SF0">
    <property type="entry name" value="FANCONI ANEMIA GROUP I PROTEIN"/>
    <property type="match status" value="1"/>
</dbReference>
<name>A0A0N5CHL4_STREA</name>
<dbReference type="Proteomes" id="UP000046392">
    <property type="component" value="Unplaced"/>
</dbReference>
<keyword evidence="2" id="KW-1185">Reference proteome</keyword>
<dbReference type="PANTHER" id="PTHR21818">
    <property type="entry name" value="BC025462 PROTEIN"/>
    <property type="match status" value="1"/>
</dbReference>
<organism evidence="2 3">
    <name type="scientific">Strongyloides papillosus</name>
    <name type="common">Intestinal threadworm</name>
    <dbReference type="NCBI Taxonomy" id="174720"/>
    <lineage>
        <taxon>Eukaryota</taxon>
        <taxon>Metazoa</taxon>
        <taxon>Ecdysozoa</taxon>
        <taxon>Nematoda</taxon>
        <taxon>Chromadorea</taxon>
        <taxon>Rhabditida</taxon>
        <taxon>Tylenchina</taxon>
        <taxon>Panagrolaimomorpha</taxon>
        <taxon>Strongyloidoidea</taxon>
        <taxon>Strongyloididae</taxon>
        <taxon>Strongyloides</taxon>
    </lineage>
</organism>
<proteinExistence type="predicted"/>
<accession>A0A0N5CHL4</accession>
<dbReference type="InterPro" id="IPR029312">
    <property type="entry name" value="FANCI_HD2"/>
</dbReference>
<feature type="domain" description="FANCI helical" evidence="1">
    <location>
        <begin position="582"/>
        <end position="792"/>
    </location>
</feature>
<reference evidence="3" key="1">
    <citation type="submission" date="2017-02" db="UniProtKB">
        <authorList>
            <consortium name="WormBaseParasite"/>
        </authorList>
    </citation>
    <scope>IDENTIFICATION</scope>
</reference>
<evidence type="ECO:0000313" key="2">
    <source>
        <dbReference type="Proteomes" id="UP000046392"/>
    </source>
</evidence>
<dbReference type="STRING" id="174720.A0A0N5CHL4"/>
<sequence>MSAPSQSSKYEVWLKHFVENVNNLSHEYCGDMENDENYDVGRYNECLSSVLKSYDRADFAARYEALYNYFLECSKSDSGKSFCRFLKRFIGALDHIENNGEHAYVMTKHMLDGLHLYELSPVSIRVLLALLEDIINYVSYPNLVNLADLINAKITKSKTGDELPEHFLVGSTYLLRKIYMFSELSSGTTDGRSGVEFVQQFFLNLLDGTDSSKACDAFRLASCFNISEIYKLYIESVFASPFEYFTISERAAFLQKCFNFLEDMNEKDVHMLFGKYFVVWENLTSDEILEIKAVFIELSEHISSDEVTTSRLLSMIKSTMTSIMNSNFGFVVAMALCSSKKLSAKAVKDIGDIFIRLWKSSFELDNNAWLIHIVGTSPVTTWKEKFDVLFKVIRDDEELKSSFLPGMEELCLSLLSYKTKEANQGLKNGVLHGGDSVAHLGRWIFLEVIDFDEVTFSKCTERLLKSIKNSFGDSDVCLFYIEVLVSMVKKYKEKLSECWRTISSFIENVFKAPNSDFCCTVVRSLLPIIMDHVELRKLVLDEVKTCIKQTVAQEKIIPIIFYLLRAVTEQADVVEMNNYSQSFATYGSLSASKGYSRTPDEVIALGLYTIIRQSLNKGAVAKSILYKGLVDNCTRNSNIIPHSIALLLDEMCNVEKISIDELVTVDKGILIINKPLPQLMAAITRVVKLSVLRGIENRTMENNSFTLEGKVDLLINQMKEKTLEDFGLSDDLCTSVGNAEGARKLVFAKLILQMYDISLEYIWNFGDILSNQESGGSFVNLLTRRVELENIISKVKKANLKGKNVHFTSSFDKLSPVELDDKVLSAMLNTIVMPKEEEDAPVILCDENRVVFTRFVVQSFHEKIKNIDAFNIHGALSMKILTSIATSLYHVYFMKDGSSFATIPVGDNIRTLALEAFVNIVIYITKKYENDSEATLTIIFKEILTFYGTNEEQIKKLSDDDKYINILGMYYCFLMQRDLHNVIAQEDEFSDSPKELLRRGEALLKLFNHITDTIPNAYYSVKKRFLLDACKSTMKVYSKGSVHQIVEIANELWTLVFKLVHTSQIYTNVSISRMLTTIVDTFVAVYSSSRNENDEDYQKRSLKSVTHGNVNNIFNMHVKTIQKMIHNFETSIHIYLNLYPEFTDDFLTLLFTDCDIVVKYAHDIVEISADFNCNKNIVAEMLTILYKSLTSIVNQFVSKSGQKKEMLEWKCLDKLSTLLRDNVYNIFKACKDGYFKEDDILDSGKITNNMVKKLKADYKKNDTILHNYNLAIKYFEIAIFNLNGKVGGNRFNLDESAMQLSVNETDC</sequence>
<dbReference type="GO" id="GO:0006281">
    <property type="term" value="P:DNA repair"/>
    <property type="evidence" value="ECO:0007669"/>
    <property type="project" value="InterPro"/>
</dbReference>
<dbReference type="InterPro" id="IPR026171">
    <property type="entry name" value="FANCI"/>
</dbReference>
<evidence type="ECO:0000313" key="3">
    <source>
        <dbReference type="WBParaSite" id="SPAL_0001732800.1"/>
    </source>
</evidence>
<dbReference type="GO" id="GO:0070182">
    <property type="term" value="F:DNA polymerase binding"/>
    <property type="evidence" value="ECO:0007669"/>
    <property type="project" value="TreeGrafter"/>
</dbReference>
<evidence type="ECO:0000259" key="1">
    <source>
        <dbReference type="Pfam" id="PF14680"/>
    </source>
</evidence>
<dbReference type="Pfam" id="PF14680">
    <property type="entry name" value="FANCI_HD2"/>
    <property type="match status" value="1"/>
</dbReference>
<protein>
    <submittedName>
        <fullName evidence="3">FANCI_HD2 domain-containing protein</fullName>
    </submittedName>
</protein>